<proteinExistence type="predicted"/>
<keyword evidence="1" id="KW-0812">Transmembrane</keyword>
<feature type="transmembrane region" description="Helical" evidence="1">
    <location>
        <begin position="76"/>
        <end position="96"/>
    </location>
</feature>
<keyword evidence="1" id="KW-1133">Transmembrane helix</keyword>
<dbReference type="EMBL" id="JAOYEY010000023">
    <property type="protein sequence ID" value="MCV9884754.1"/>
    <property type="molecule type" value="Genomic_DNA"/>
</dbReference>
<comment type="caution">
    <text evidence="2">The sequence shown here is derived from an EMBL/GenBank/DDBJ whole genome shotgun (WGS) entry which is preliminary data.</text>
</comment>
<reference evidence="2 3" key="1">
    <citation type="submission" date="2022-10" db="EMBL/GenBank/DDBJ databases">
        <title>Draft genome assembly of moderately radiation resistant bacterium Metabacillus halosaccharovorans.</title>
        <authorList>
            <person name="Pal S."/>
            <person name="Gopinathan A."/>
        </authorList>
    </citation>
    <scope>NUCLEOTIDE SEQUENCE [LARGE SCALE GENOMIC DNA]</scope>
    <source>
        <strain evidence="2 3">VITHBRA001</strain>
    </source>
</reference>
<dbReference type="Proteomes" id="UP001526147">
    <property type="component" value="Unassembled WGS sequence"/>
</dbReference>
<keyword evidence="3" id="KW-1185">Reference proteome</keyword>
<accession>A0ABT3DCQ3</accession>
<keyword evidence="1" id="KW-0472">Membrane</keyword>
<feature type="transmembrane region" description="Helical" evidence="1">
    <location>
        <begin position="6"/>
        <end position="24"/>
    </location>
</feature>
<feature type="transmembrane region" description="Helical" evidence="1">
    <location>
        <begin position="414"/>
        <end position="433"/>
    </location>
</feature>
<feature type="transmembrane region" description="Helical" evidence="1">
    <location>
        <begin position="199"/>
        <end position="217"/>
    </location>
</feature>
<dbReference type="NCBIfam" id="TIGR04370">
    <property type="entry name" value="glyco_rpt_poly"/>
    <property type="match status" value="1"/>
</dbReference>
<feature type="transmembrane region" description="Helical" evidence="1">
    <location>
        <begin position="117"/>
        <end position="136"/>
    </location>
</feature>
<evidence type="ECO:0000313" key="3">
    <source>
        <dbReference type="Proteomes" id="UP001526147"/>
    </source>
</evidence>
<feature type="transmembrane region" description="Helical" evidence="1">
    <location>
        <begin position="223"/>
        <end position="239"/>
    </location>
</feature>
<feature type="transmembrane region" description="Helical" evidence="1">
    <location>
        <begin position="172"/>
        <end position="190"/>
    </location>
</feature>
<sequence length="460" mass="52592">MFSLLFVINFIAVILLSVNIARKSNIRFLVPTIPSIFIWSYFVFSYVGILALFFLWNDYRVSLGIDDKFKILELWVYSSLSLLLIVLTFYFLSNILNLKIDKNYREIKGSGQLNSTVKMGMFLLFVLSIGVVLIYISKIPSIPLLEQLKGASSEELALSRSEATNNFSGKLHWYRLFYSSVLTFLGYYTFSLSLKKPTLLNWSFFLITFAAASFTALMTTQKAPLVWFFIGLVSTYLITRKTQIKLKTAIILGGTTFTALLFMYRRFMGLEGRPIIDVIQSIFSRAFTGQIGPAYFYIEMFPRHEEYLLGRSFPNPAGIFPWETYSITTEVMNYMNPAMIEAGVVGSAPTVFWADMYANFGIGGIILSSILVGLILYLLQYCINKLDFNPFIIAYCSWLIVEAMTLSSTSLANFLLNVDLMFLTFVVIFMLFLNRQLVLKDPLKGLKSFNQKLIKFEEQK</sequence>
<protein>
    <submittedName>
        <fullName evidence="2">Oligosaccharide repeat unit polymerase</fullName>
    </submittedName>
</protein>
<feature type="transmembrane region" description="Helical" evidence="1">
    <location>
        <begin position="246"/>
        <end position="264"/>
    </location>
</feature>
<feature type="transmembrane region" description="Helical" evidence="1">
    <location>
        <begin position="36"/>
        <end position="56"/>
    </location>
</feature>
<evidence type="ECO:0000313" key="2">
    <source>
        <dbReference type="EMBL" id="MCV9884754.1"/>
    </source>
</evidence>
<evidence type="ECO:0000256" key="1">
    <source>
        <dbReference type="SAM" id="Phobius"/>
    </source>
</evidence>
<feature type="transmembrane region" description="Helical" evidence="1">
    <location>
        <begin position="357"/>
        <end position="379"/>
    </location>
</feature>
<gene>
    <name evidence="2" type="ORF">OIH86_03745</name>
</gene>
<organism evidence="2 3">
    <name type="scientific">Metabacillus halosaccharovorans</name>
    <dbReference type="NCBI Taxonomy" id="930124"/>
    <lineage>
        <taxon>Bacteria</taxon>
        <taxon>Bacillati</taxon>
        <taxon>Bacillota</taxon>
        <taxon>Bacilli</taxon>
        <taxon>Bacillales</taxon>
        <taxon>Bacillaceae</taxon>
        <taxon>Metabacillus</taxon>
    </lineage>
</organism>
<name>A0ABT3DCQ3_9BACI</name>
<dbReference type="RefSeq" id="WP_264141669.1">
    <property type="nucleotide sequence ID" value="NZ_JAOYEY010000023.1"/>
</dbReference>